<evidence type="ECO:0000256" key="1">
    <source>
        <dbReference type="SAM" id="MobiDB-lite"/>
    </source>
</evidence>
<accession>A0A417YEN1</accession>
<feature type="signal peptide" evidence="3">
    <location>
        <begin position="1"/>
        <end position="24"/>
    </location>
</feature>
<dbReference type="EMBL" id="QWEG01000025">
    <property type="protein sequence ID" value="RHW31136.1"/>
    <property type="molecule type" value="Genomic_DNA"/>
</dbReference>
<keyword evidence="3" id="KW-0732">Signal</keyword>
<feature type="domain" description="DUF4349" evidence="4">
    <location>
        <begin position="81"/>
        <end position="294"/>
    </location>
</feature>
<dbReference type="PROSITE" id="PS51257">
    <property type="entry name" value="PROKAR_LIPOPROTEIN"/>
    <property type="match status" value="1"/>
</dbReference>
<feature type="region of interest" description="Disordered" evidence="1">
    <location>
        <begin position="27"/>
        <end position="81"/>
    </location>
</feature>
<keyword evidence="2" id="KW-0812">Transmembrane</keyword>
<feature type="compositionally biased region" description="Basic and acidic residues" evidence="1">
    <location>
        <begin position="58"/>
        <end position="81"/>
    </location>
</feature>
<reference evidence="5 6" key="1">
    <citation type="journal article" date="2017" name="Int. J. Syst. Evol. Microbiol.">
        <title>Bacillus notoginsengisoli sp. nov., a novel bacterium isolated from the rhizosphere of Panax notoginseng.</title>
        <authorList>
            <person name="Zhang M.Y."/>
            <person name="Cheng J."/>
            <person name="Cai Y."/>
            <person name="Zhang T.Y."/>
            <person name="Wu Y.Y."/>
            <person name="Manikprabhu D."/>
            <person name="Li W.J."/>
            <person name="Zhang Y.X."/>
        </authorList>
    </citation>
    <scope>NUCLEOTIDE SEQUENCE [LARGE SCALE GENOMIC DNA]</scope>
    <source>
        <strain evidence="5 6">JCM 30743</strain>
    </source>
</reference>
<organism evidence="5 6">
    <name type="scientific">Neobacillus notoginsengisoli</name>
    <dbReference type="NCBI Taxonomy" id="1578198"/>
    <lineage>
        <taxon>Bacteria</taxon>
        <taxon>Bacillati</taxon>
        <taxon>Bacillota</taxon>
        <taxon>Bacilli</taxon>
        <taxon>Bacillales</taxon>
        <taxon>Bacillaceae</taxon>
        <taxon>Neobacillus</taxon>
    </lineage>
</organism>
<dbReference type="InterPro" id="IPR025645">
    <property type="entry name" value="DUF4349"/>
</dbReference>
<keyword evidence="2" id="KW-0472">Membrane</keyword>
<dbReference type="OrthoDB" id="5381491at2"/>
<dbReference type="AlphaFoldDB" id="A0A417YEN1"/>
<dbReference type="Pfam" id="PF14257">
    <property type="entry name" value="DUF4349"/>
    <property type="match status" value="1"/>
</dbReference>
<dbReference type="RefSeq" id="WP_118924807.1">
    <property type="nucleotide sequence ID" value="NZ_QWEG01000025.1"/>
</dbReference>
<gene>
    <name evidence="5" type="ORF">D1B31_22805</name>
</gene>
<name>A0A417YEN1_9BACI</name>
<evidence type="ECO:0000256" key="3">
    <source>
        <dbReference type="SAM" id="SignalP"/>
    </source>
</evidence>
<dbReference type="Proteomes" id="UP000284416">
    <property type="component" value="Unassembled WGS sequence"/>
</dbReference>
<protein>
    <submittedName>
        <fullName evidence="5">DUF4349 domain-containing protein</fullName>
    </submittedName>
</protein>
<keyword evidence="6" id="KW-1185">Reference proteome</keyword>
<comment type="caution">
    <text evidence="5">The sequence shown here is derived from an EMBL/GenBank/DDBJ whole genome shotgun (WGS) entry which is preliminary data.</text>
</comment>
<feature type="transmembrane region" description="Helical" evidence="2">
    <location>
        <begin position="266"/>
        <end position="299"/>
    </location>
</feature>
<evidence type="ECO:0000313" key="6">
    <source>
        <dbReference type="Proteomes" id="UP000284416"/>
    </source>
</evidence>
<proteinExistence type="predicted"/>
<evidence type="ECO:0000259" key="4">
    <source>
        <dbReference type="Pfam" id="PF14257"/>
    </source>
</evidence>
<keyword evidence="2" id="KW-1133">Transmembrane helix</keyword>
<evidence type="ECO:0000256" key="2">
    <source>
        <dbReference type="SAM" id="Phobius"/>
    </source>
</evidence>
<feature type="compositionally biased region" description="Polar residues" evidence="1">
    <location>
        <begin position="40"/>
        <end position="54"/>
    </location>
</feature>
<sequence length="306" mass="34257">MMARIKPLFFFFLLVLMASLGACSGDNQSEDAKLSGKADGNSSSRELGNSSGGADSSFEDRGGSDKQVEQNEGEKPKSGDRMVIRQAELHVRVKNFKEAQSMLERKAEQFGGYIVNSTVSRDGDEQLSGNMTIRIPADKFEAFLHEAEGEAAEVLDRVVRGEDVTEQYVDLESRLKSKRAVEARLLEFMKNADKTEDLLKISSDLGAVQEEIEQLTGKIKYFENQASMSTITISFFENKVVAKGTVPSELNTWERTEKQFISSMNFLLSFFSSLIVFLFGNLPVFLTMTAIGFLIFIFLKKVKRRE</sequence>
<evidence type="ECO:0000313" key="5">
    <source>
        <dbReference type="EMBL" id="RHW31136.1"/>
    </source>
</evidence>
<feature type="chain" id="PRO_5038860163" evidence="3">
    <location>
        <begin position="25"/>
        <end position="306"/>
    </location>
</feature>